<accession>A0A915I4H5</accession>
<reference evidence="2" key="1">
    <citation type="submission" date="2022-11" db="UniProtKB">
        <authorList>
            <consortium name="WormBaseParasite"/>
        </authorList>
    </citation>
    <scope>IDENTIFICATION</scope>
</reference>
<sequence length="224" mass="23306">MLCRLDHCNKFSKVVITSSNFVLQPAGAAIIDDVTYNANTETCPNATTTPIATPPPIVPIPTTIYLTTLPPQPPPYCSTIRCAFVGTLCSYSGNTGSCPFVSTSGRTVKWAGGVPSGPGLGPGAKAILASPTFTTDLPARIGFKYFDGPAGVTLKACVDSDANCQFVSSSQALAADRQWKDAYIDVPQGTHTIYFTASNEGAELSGVGIADINLISYGGQVISC</sequence>
<evidence type="ECO:0000313" key="1">
    <source>
        <dbReference type="Proteomes" id="UP000887565"/>
    </source>
</evidence>
<organism evidence="1 2">
    <name type="scientific">Romanomermis culicivorax</name>
    <name type="common">Nematode worm</name>
    <dbReference type="NCBI Taxonomy" id="13658"/>
    <lineage>
        <taxon>Eukaryota</taxon>
        <taxon>Metazoa</taxon>
        <taxon>Ecdysozoa</taxon>
        <taxon>Nematoda</taxon>
        <taxon>Enoplea</taxon>
        <taxon>Dorylaimia</taxon>
        <taxon>Mermithida</taxon>
        <taxon>Mermithoidea</taxon>
        <taxon>Mermithidae</taxon>
        <taxon>Romanomermis</taxon>
    </lineage>
</organism>
<proteinExistence type="predicted"/>
<evidence type="ECO:0000313" key="2">
    <source>
        <dbReference type="WBParaSite" id="nRc.2.0.1.t08309-RA"/>
    </source>
</evidence>
<name>A0A915I4H5_ROMCU</name>
<dbReference type="Proteomes" id="UP000887565">
    <property type="component" value="Unplaced"/>
</dbReference>
<protein>
    <submittedName>
        <fullName evidence="2">Uncharacterized protein</fullName>
    </submittedName>
</protein>
<keyword evidence="1" id="KW-1185">Reference proteome</keyword>
<dbReference type="AlphaFoldDB" id="A0A915I4H5"/>
<dbReference type="WBParaSite" id="nRc.2.0.1.t08309-RA">
    <property type="protein sequence ID" value="nRc.2.0.1.t08309-RA"/>
    <property type="gene ID" value="nRc.2.0.1.g08309"/>
</dbReference>